<dbReference type="EMBL" id="MN740791">
    <property type="protein sequence ID" value="QHU11846.1"/>
    <property type="molecule type" value="Genomic_DNA"/>
</dbReference>
<sequence>MSKFKPCGTCTVSTPLHFQQAYQNASEAMDTVVQSALPPLREVPGRKAYQARRINAQGMQSFVVKGLKPQRPVFYFGAESRKVGLPLQHKDEAYGSLTNSGMTHTNTEGTLRVSLECPQIYIFDNGIVYPRHFHFVYGDETTGEWDDMVQTVPVLCIVEPSFLDSLPRGARVVDARPLEYFQQGHLEGAVSLPADAQYTPQQVKKILSIQKEQTPIVVYCGNPRCLMARNLAEQLNALGFHNLFYLQAGYDAFL</sequence>
<dbReference type="SUPFAM" id="SSF52821">
    <property type="entry name" value="Rhodanese/Cell cycle control phosphatase"/>
    <property type="match status" value="1"/>
</dbReference>
<dbReference type="CDD" id="cd00158">
    <property type="entry name" value="RHOD"/>
    <property type="match status" value="1"/>
</dbReference>
<dbReference type="Gene3D" id="3.40.250.10">
    <property type="entry name" value="Rhodanese-like domain"/>
    <property type="match status" value="1"/>
</dbReference>
<evidence type="ECO:0000259" key="1">
    <source>
        <dbReference type="PROSITE" id="PS50206"/>
    </source>
</evidence>
<accession>A0A6C0K433</accession>
<proteinExistence type="predicted"/>
<dbReference type="InterPro" id="IPR036873">
    <property type="entry name" value="Rhodanese-like_dom_sf"/>
</dbReference>
<name>A0A6C0K433_9ZZZZ</name>
<dbReference type="PROSITE" id="PS50206">
    <property type="entry name" value="RHODANESE_3"/>
    <property type="match status" value="1"/>
</dbReference>
<evidence type="ECO:0000313" key="2">
    <source>
        <dbReference type="EMBL" id="QHU11846.1"/>
    </source>
</evidence>
<dbReference type="InterPro" id="IPR001763">
    <property type="entry name" value="Rhodanese-like_dom"/>
</dbReference>
<reference evidence="2" key="1">
    <citation type="journal article" date="2020" name="Nature">
        <title>Giant virus diversity and host interactions through global metagenomics.</title>
        <authorList>
            <person name="Schulz F."/>
            <person name="Roux S."/>
            <person name="Paez-Espino D."/>
            <person name="Jungbluth S."/>
            <person name="Walsh D.A."/>
            <person name="Denef V.J."/>
            <person name="McMahon K.D."/>
            <person name="Konstantinidis K.T."/>
            <person name="Eloe-Fadrosh E.A."/>
            <person name="Kyrpides N.C."/>
            <person name="Woyke T."/>
        </authorList>
    </citation>
    <scope>NUCLEOTIDE SEQUENCE</scope>
    <source>
        <strain evidence="2">GVMAG-S-1101169-75</strain>
    </source>
</reference>
<dbReference type="Pfam" id="PF00581">
    <property type="entry name" value="Rhodanese"/>
    <property type="match status" value="1"/>
</dbReference>
<protein>
    <recommendedName>
        <fullName evidence="1">Rhodanese domain-containing protein</fullName>
    </recommendedName>
</protein>
<feature type="domain" description="Rhodanese" evidence="1">
    <location>
        <begin position="166"/>
        <end position="254"/>
    </location>
</feature>
<dbReference type="AlphaFoldDB" id="A0A6C0K433"/>
<organism evidence="2">
    <name type="scientific">viral metagenome</name>
    <dbReference type="NCBI Taxonomy" id="1070528"/>
    <lineage>
        <taxon>unclassified sequences</taxon>
        <taxon>metagenomes</taxon>
        <taxon>organismal metagenomes</taxon>
    </lineage>
</organism>